<evidence type="ECO:0000313" key="12">
    <source>
        <dbReference type="Proteomes" id="UP000235672"/>
    </source>
</evidence>
<dbReference type="InterPro" id="IPR011706">
    <property type="entry name" value="Cu-oxidase_C"/>
</dbReference>
<dbReference type="CDD" id="cd13877">
    <property type="entry name" value="CuRO_2_Fet3p_like"/>
    <property type="match status" value="1"/>
</dbReference>
<evidence type="ECO:0000259" key="10">
    <source>
        <dbReference type="Pfam" id="PF07732"/>
    </source>
</evidence>
<dbReference type="Pfam" id="PF07731">
    <property type="entry name" value="Cu-oxidase_2"/>
    <property type="match status" value="1"/>
</dbReference>
<keyword evidence="4" id="KW-0560">Oxidoreductase</keyword>
<dbReference type="FunFam" id="2.60.40.420:FF:000071">
    <property type="entry name" value="Conidial pigment biosynthesis oxidase Abr1/brown 1"/>
    <property type="match status" value="1"/>
</dbReference>
<evidence type="ECO:0000256" key="3">
    <source>
        <dbReference type="ARBA" id="ARBA00022729"/>
    </source>
</evidence>
<comment type="similarity">
    <text evidence="1">Belongs to the multicopper oxidase family.</text>
</comment>
<feature type="chain" id="PRO_5014339666" evidence="7">
    <location>
        <begin position="19"/>
        <end position="540"/>
    </location>
</feature>
<dbReference type="GO" id="GO:0005507">
    <property type="term" value="F:copper ion binding"/>
    <property type="evidence" value="ECO:0007669"/>
    <property type="project" value="InterPro"/>
</dbReference>
<evidence type="ECO:0000256" key="2">
    <source>
        <dbReference type="ARBA" id="ARBA00022723"/>
    </source>
</evidence>
<organism evidence="11 12">
    <name type="scientific">Hyaloscypha hepaticicola</name>
    <dbReference type="NCBI Taxonomy" id="2082293"/>
    <lineage>
        <taxon>Eukaryota</taxon>
        <taxon>Fungi</taxon>
        <taxon>Dikarya</taxon>
        <taxon>Ascomycota</taxon>
        <taxon>Pezizomycotina</taxon>
        <taxon>Leotiomycetes</taxon>
        <taxon>Helotiales</taxon>
        <taxon>Hyaloscyphaceae</taxon>
        <taxon>Hyaloscypha</taxon>
    </lineage>
</organism>
<dbReference type="GO" id="GO:0010106">
    <property type="term" value="P:cellular response to iron ion starvation"/>
    <property type="evidence" value="ECO:0007669"/>
    <property type="project" value="TreeGrafter"/>
</dbReference>
<dbReference type="InterPro" id="IPR002355">
    <property type="entry name" value="Cu_oxidase_Cu_BS"/>
</dbReference>
<dbReference type="SUPFAM" id="SSF49503">
    <property type="entry name" value="Cupredoxins"/>
    <property type="match status" value="3"/>
</dbReference>
<dbReference type="Pfam" id="PF07732">
    <property type="entry name" value="Cu-oxidase_3"/>
    <property type="match status" value="1"/>
</dbReference>
<dbReference type="InterPro" id="IPR045087">
    <property type="entry name" value="Cu-oxidase_fam"/>
</dbReference>
<keyword evidence="2" id="KW-0479">Metal-binding</keyword>
<keyword evidence="5" id="KW-0186">Copper</keyword>
<dbReference type="GO" id="GO:0033215">
    <property type="term" value="P:reductive iron assimilation"/>
    <property type="evidence" value="ECO:0007669"/>
    <property type="project" value="TreeGrafter"/>
</dbReference>
<sequence>MLTALLLTCLALCQTALAKTVTYNWDVTWVWASPDGFGRPVVGINNQFPCPPMEATIGDRVIVNLNNKLGNETTSLHFHGIFQAGTAAMDGPTGVTQCPIPPGGSFTYDFVVNQAGSYWYHSHNKGQYIDGLRGPFIIHDPAAPFKFDEEITITISDWYQDQAPGLINYFESPANELTGGSEPIPNSAVLADTQNAQFSVKPSTTYLIHVINIGSFVGSYLKIDGHTMTIVEIDGVYTQSQKVDELYLTVAQRYSVLITTKADTSKNFLISNTLDTKMFDHIPTWANPDVYGFLVYDSKKPLPAVTPLRTYNVFDDFQLIPKDRQTAFTNVDQQIMITMDFVDDDGINRAIVNNVTYVAQKVPTLYTAMSAPKDVVMNPLIYGVNSNSFVLKLNQTIEIVLINEDSGNHPWHLHGHNFQVIARSPANTPYKASAIHPPHTPMRRDVVTVYTGGYIVLRFKVDNPGIQLFHCHIEWHVEAGLTATLIEAPDVLQDTETIPHGHYQTCESQGIPTKGNAAGNTKNWLDLTGANTAFETDNWG</sequence>
<dbReference type="PANTHER" id="PTHR11709:SF361">
    <property type="entry name" value="IRON TRANSPORT MULTICOPPER OXIDASE FET3"/>
    <property type="match status" value="1"/>
</dbReference>
<dbReference type="Pfam" id="PF00394">
    <property type="entry name" value="Cu-oxidase"/>
    <property type="match status" value="1"/>
</dbReference>
<dbReference type="AlphaFoldDB" id="A0A2J6Q3K3"/>
<reference evidence="11 12" key="1">
    <citation type="submission" date="2016-05" db="EMBL/GenBank/DDBJ databases">
        <title>A degradative enzymes factory behind the ericoid mycorrhizal symbiosis.</title>
        <authorList>
            <consortium name="DOE Joint Genome Institute"/>
            <person name="Martino E."/>
            <person name="Morin E."/>
            <person name="Grelet G."/>
            <person name="Kuo A."/>
            <person name="Kohler A."/>
            <person name="Daghino S."/>
            <person name="Barry K."/>
            <person name="Choi C."/>
            <person name="Cichocki N."/>
            <person name="Clum A."/>
            <person name="Copeland A."/>
            <person name="Hainaut M."/>
            <person name="Haridas S."/>
            <person name="Labutti K."/>
            <person name="Lindquist E."/>
            <person name="Lipzen A."/>
            <person name="Khouja H.-R."/>
            <person name="Murat C."/>
            <person name="Ohm R."/>
            <person name="Olson A."/>
            <person name="Spatafora J."/>
            <person name="Veneault-Fourrey C."/>
            <person name="Henrissat B."/>
            <person name="Grigoriev I."/>
            <person name="Martin F."/>
            <person name="Perotto S."/>
        </authorList>
    </citation>
    <scope>NUCLEOTIDE SEQUENCE [LARGE SCALE GENOMIC DNA]</scope>
    <source>
        <strain evidence="11 12">UAMH 7357</strain>
    </source>
</reference>
<evidence type="ECO:0000256" key="7">
    <source>
        <dbReference type="SAM" id="SignalP"/>
    </source>
</evidence>
<dbReference type="InterPro" id="IPR044130">
    <property type="entry name" value="CuRO_2_Fet3-like"/>
</dbReference>
<evidence type="ECO:0000256" key="1">
    <source>
        <dbReference type="ARBA" id="ARBA00010609"/>
    </source>
</evidence>
<dbReference type="PANTHER" id="PTHR11709">
    <property type="entry name" value="MULTI-COPPER OXIDASE"/>
    <property type="match status" value="1"/>
</dbReference>
<feature type="domain" description="Plastocyanin-like" evidence="9">
    <location>
        <begin position="358"/>
        <end position="490"/>
    </location>
</feature>
<keyword evidence="12" id="KW-1185">Reference proteome</keyword>
<dbReference type="EMBL" id="KZ613483">
    <property type="protein sequence ID" value="PMD20862.1"/>
    <property type="molecule type" value="Genomic_DNA"/>
</dbReference>
<dbReference type="Proteomes" id="UP000235672">
    <property type="component" value="Unassembled WGS sequence"/>
</dbReference>
<evidence type="ECO:0000256" key="5">
    <source>
        <dbReference type="ARBA" id="ARBA00023008"/>
    </source>
</evidence>
<evidence type="ECO:0000313" key="11">
    <source>
        <dbReference type="EMBL" id="PMD20862.1"/>
    </source>
</evidence>
<evidence type="ECO:0000256" key="4">
    <source>
        <dbReference type="ARBA" id="ARBA00023002"/>
    </source>
</evidence>
<name>A0A2J6Q3K3_9HELO</name>
<feature type="signal peptide" evidence="7">
    <location>
        <begin position="1"/>
        <end position="18"/>
    </location>
</feature>
<feature type="domain" description="Plastocyanin-like" evidence="8">
    <location>
        <begin position="149"/>
        <end position="298"/>
    </location>
</feature>
<dbReference type="InterPro" id="IPR008972">
    <property type="entry name" value="Cupredoxin"/>
</dbReference>
<protein>
    <submittedName>
        <fullName evidence="11">Multicopper oxidase</fullName>
    </submittedName>
</protein>
<dbReference type="GO" id="GO:0033573">
    <property type="term" value="C:high-affinity iron permease complex"/>
    <property type="evidence" value="ECO:0007669"/>
    <property type="project" value="TreeGrafter"/>
</dbReference>
<dbReference type="GO" id="GO:0004322">
    <property type="term" value="F:ferroxidase activity"/>
    <property type="evidence" value="ECO:0007669"/>
    <property type="project" value="TreeGrafter"/>
</dbReference>
<dbReference type="Gene3D" id="2.60.40.420">
    <property type="entry name" value="Cupredoxins - blue copper proteins"/>
    <property type="match status" value="3"/>
</dbReference>
<dbReference type="OrthoDB" id="2121828at2759"/>
<dbReference type="STRING" id="1745343.A0A2J6Q3K3"/>
<dbReference type="InterPro" id="IPR011707">
    <property type="entry name" value="Cu-oxidase-like_N"/>
</dbReference>
<accession>A0A2J6Q3K3</accession>
<dbReference type="InterPro" id="IPR001117">
    <property type="entry name" value="Cu-oxidase_2nd"/>
</dbReference>
<proteinExistence type="inferred from homology"/>
<evidence type="ECO:0000259" key="9">
    <source>
        <dbReference type="Pfam" id="PF07731"/>
    </source>
</evidence>
<keyword evidence="6" id="KW-0325">Glycoprotein</keyword>
<dbReference type="FunFam" id="2.60.40.420:FF:000022">
    <property type="entry name" value="FET5p Multicopper oxidase"/>
    <property type="match status" value="1"/>
</dbReference>
<evidence type="ECO:0000256" key="6">
    <source>
        <dbReference type="ARBA" id="ARBA00023180"/>
    </source>
</evidence>
<dbReference type="PROSITE" id="PS00080">
    <property type="entry name" value="MULTICOPPER_OXIDASE2"/>
    <property type="match status" value="1"/>
</dbReference>
<feature type="domain" description="Plastocyanin-like" evidence="10">
    <location>
        <begin position="27"/>
        <end position="142"/>
    </location>
</feature>
<gene>
    <name evidence="11" type="ORF">NA56DRAFT_573333</name>
</gene>
<keyword evidence="3 7" id="KW-0732">Signal</keyword>
<evidence type="ECO:0000259" key="8">
    <source>
        <dbReference type="Pfam" id="PF00394"/>
    </source>
</evidence>
<dbReference type="CDD" id="cd13851">
    <property type="entry name" value="CuRO_1_Fet3p"/>
    <property type="match status" value="1"/>
</dbReference>